<dbReference type="Proteomes" id="UP000543030">
    <property type="component" value="Unassembled WGS sequence"/>
</dbReference>
<dbReference type="GO" id="GO:0005886">
    <property type="term" value="C:plasma membrane"/>
    <property type="evidence" value="ECO:0007669"/>
    <property type="project" value="TreeGrafter"/>
</dbReference>
<evidence type="ECO:0000313" key="2">
    <source>
        <dbReference type="EMBL" id="MBB5193434.1"/>
    </source>
</evidence>
<feature type="transmembrane region" description="Helical" evidence="1">
    <location>
        <begin position="363"/>
        <end position="385"/>
    </location>
</feature>
<reference evidence="2 3" key="1">
    <citation type="submission" date="2020-08" db="EMBL/GenBank/DDBJ databases">
        <title>Genomic Encyclopedia of Type Strains, Phase IV (KMG-IV): sequencing the most valuable type-strain genomes for metagenomic binning, comparative biology and taxonomic classification.</title>
        <authorList>
            <person name="Goeker M."/>
        </authorList>
    </citation>
    <scope>NUCLEOTIDE SEQUENCE [LARGE SCALE GENOMIC DNA]</scope>
    <source>
        <strain evidence="2 3">DSM 18233</strain>
    </source>
</reference>
<feature type="transmembrane region" description="Helical" evidence="1">
    <location>
        <begin position="12"/>
        <end position="37"/>
    </location>
</feature>
<name>A0A840RLF7_9NEIS</name>
<keyword evidence="1" id="KW-0472">Membrane</keyword>
<proteinExistence type="predicted"/>
<feature type="transmembrane region" description="Helical" evidence="1">
    <location>
        <begin position="171"/>
        <end position="189"/>
    </location>
</feature>
<dbReference type="InterPro" id="IPR004711">
    <property type="entry name" value="Benzoate_Transporter"/>
</dbReference>
<organism evidence="2 3">
    <name type="scientific">Silvimonas terrae</name>
    <dbReference type="NCBI Taxonomy" id="300266"/>
    <lineage>
        <taxon>Bacteria</taxon>
        <taxon>Pseudomonadati</taxon>
        <taxon>Pseudomonadota</taxon>
        <taxon>Betaproteobacteria</taxon>
        <taxon>Neisseriales</taxon>
        <taxon>Chitinibacteraceae</taxon>
        <taxon>Silvimonas</taxon>
    </lineage>
</organism>
<feature type="transmembrane region" description="Helical" evidence="1">
    <location>
        <begin position="123"/>
        <end position="141"/>
    </location>
</feature>
<evidence type="ECO:0000256" key="1">
    <source>
        <dbReference type="SAM" id="Phobius"/>
    </source>
</evidence>
<dbReference type="PANTHER" id="PTHR30199:SF0">
    <property type="entry name" value="INNER MEMBRANE PROTEIN YDCO"/>
    <property type="match status" value="1"/>
</dbReference>
<feature type="transmembrane region" description="Helical" evidence="1">
    <location>
        <begin position="49"/>
        <end position="68"/>
    </location>
</feature>
<keyword evidence="1" id="KW-0812">Transmembrane</keyword>
<comment type="caution">
    <text evidence="2">The sequence shown here is derived from an EMBL/GenBank/DDBJ whole genome shotgun (WGS) entry which is preliminary data.</text>
</comment>
<feature type="transmembrane region" description="Helical" evidence="1">
    <location>
        <begin position="209"/>
        <end position="228"/>
    </location>
</feature>
<feature type="transmembrane region" description="Helical" evidence="1">
    <location>
        <begin position="322"/>
        <end position="343"/>
    </location>
</feature>
<feature type="transmembrane region" description="Helical" evidence="1">
    <location>
        <begin position="93"/>
        <end position="116"/>
    </location>
</feature>
<dbReference type="EMBL" id="JACHHN010000011">
    <property type="protein sequence ID" value="MBB5193434.1"/>
    <property type="molecule type" value="Genomic_DNA"/>
</dbReference>
<dbReference type="AlphaFoldDB" id="A0A840RLF7"/>
<dbReference type="GO" id="GO:0042925">
    <property type="term" value="F:benzoate transmembrane transporter activity"/>
    <property type="evidence" value="ECO:0007669"/>
    <property type="project" value="InterPro"/>
</dbReference>
<dbReference type="NCBIfam" id="TIGR00843">
    <property type="entry name" value="benE"/>
    <property type="match status" value="1"/>
</dbReference>
<evidence type="ECO:0000313" key="3">
    <source>
        <dbReference type="Proteomes" id="UP000543030"/>
    </source>
</evidence>
<dbReference type="Pfam" id="PF03594">
    <property type="entry name" value="BenE"/>
    <property type="match status" value="1"/>
</dbReference>
<feature type="transmembrane region" description="Helical" evidence="1">
    <location>
        <begin position="147"/>
        <end position="164"/>
    </location>
</feature>
<dbReference type="PANTHER" id="PTHR30199">
    <property type="entry name" value="MFS FAMILY TRANSPORTER, PREDICTED SUBSTRATE BENZOATE"/>
    <property type="match status" value="1"/>
</dbReference>
<keyword evidence="1" id="KW-1133">Transmembrane helix</keyword>
<dbReference type="RefSeq" id="WP_184103076.1">
    <property type="nucleotide sequence ID" value="NZ_JACHHN010000011.1"/>
</dbReference>
<feature type="transmembrane region" description="Helical" evidence="1">
    <location>
        <begin position="249"/>
        <end position="271"/>
    </location>
</feature>
<sequence>MSLSLPRPFPLSTLAAGLVTVLVGFTSSVAIVFQAALAAGASQAQLSSWIAALGFAMGITCIGFSLYYKKPVVTAWSTPGAALLVTSLSGVPLPYALGAFVFCGALILISGLTGWFEKVMNHLPLPVAAAMMGGVLVHFGMNVFVAMKTDFVLVLSMFVAWLVLKRMWPRYAVLLVLVIGAVIAALQGQLHLDGVHLQLAQPVWTTPAFSWQVLVGVGIPLFVVTMASQNVPGVAVMRANGYDTPVSPLMTGTGLTTLLLAPFGCFAVNLAAISAALCMGKDAHEDPAQRYLAAVFAGVFYLLAGLFGATIGALFAAFPKELVMAIAGIALFGTIAGSLATAMKEDHLREPALITFLVTASGTSLFGIGSAFWGLVAGALAIAILNARLRHH</sequence>
<protein>
    <submittedName>
        <fullName evidence="2">Benzoate membrane transport protein</fullName>
    </submittedName>
</protein>
<feature type="transmembrane region" description="Helical" evidence="1">
    <location>
        <begin position="291"/>
        <end position="315"/>
    </location>
</feature>
<accession>A0A840RLF7</accession>
<keyword evidence="3" id="KW-1185">Reference proteome</keyword>
<gene>
    <name evidence="2" type="ORF">HNQ50_004191</name>
</gene>